<keyword evidence="3" id="KW-1185">Reference proteome</keyword>
<evidence type="ECO:0000313" key="3">
    <source>
        <dbReference type="Proteomes" id="UP000318741"/>
    </source>
</evidence>
<name>A0A517P5R7_9PLAN</name>
<reference evidence="2 3" key="1">
    <citation type="submission" date="2019-02" db="EMBL/GenBank/DDBJ databases">
        <title>Deep-cultivation of Planctomycetes and their phenomic and genomic characterization uncovers novel biology.</title>
        <authorList>
            <person name="Wiegand S."/>
            <person name="Jogler M."/>
            <person name="Boedeker C."/>
            <person name="Pinto D."/>
            <person name="Vollmers J."/>
            <person name="Rivas-Marin E."/>
            <person name="Kohn T."/>
            <person name="Peeters S.H."/>
            <person name="Heuer A."/>
            <person name="Rast P."/>
            <person name="Oberbeckmann S."/>
            <person name="Bunk B."/>
            <person name="Jeske O."/>
            <person name="Meyerdierks A."/>
            <person name="Storesund J.E."/>
            <person name="Kallscheuer N."/>
            <person name="Luecker S."/>
            <person name="Lage O.M."/>
            <person name="Pohl T."/>
            <person name="Merkel B.J."/>
            <person name="Hornburger P."/>
            <person name="Mueller R.-W."/>
            <person name="Bruemmer F."/>
            <person name="Labrenz M."/>
            <person name="Spormann A.M."/>
            <person name="Op den Camp H."/>
            <person name="Overmann J."/>
            <person name="Amann R."/>
            <person name="Jetten M.S.M."/>
            <person name="Mascher T."/>
            <person name="Medema M.H."/>
            <person name="Devos D.P."/>
            <person name="Kaster A.-K."/>
            <person name="Ovreas L."/>
            <person name="Rohde M."/>
            <person name="Galperin M.Y."/>
            <person name="Jogler C."/>
        </authorList>
    </citation>
    <scope>NUCLEOTIDE SEQUENCE [LARGE SCALE GENOMIC DNA]</scope>
    <source>
        <strain evidence="2 3">CA12</strain>
    </source>
</reference>
<dbReference type="EMBL" id="CP036265">
    <property type="protein sequence ID" value="QDT14720.1"/>
    <property type="molecule type" value="Genomic_DNA"/>
</dbReference>
<sequence>MSSEPAAADPFAQSPPTLRRRIWGCVWLAALPVGAACGNFAVLVLLTHPRSPLLSGLASEALRAVTRGLEKEGVLAALAAPGALAGFAYLGWRARSNARGWAFAAGYAAAAWVVLTLLLIGLLKIARAVL</sequence>
<feature type="transmembrane region" description="Helical" evidence="1">
    <location>
        <begin position="22"/>
        <end position="46"/>
    </location>
</feature>
<dbReference type="AlphaFoldDB" id="A0A517P5R7"/>
<dbReference type="RefSeq" id="WP_145357586.1">
    <property type="nucleotide sequence ID" value="NZ_CP036265.1"/>
</dbReference>
<evidence type="ECO:0000313" key="2">
    <source>
        <dbReference type="EMBL" id="QDT14720.1"/>
    </source>
</evidence>
<keyword evidence="1" id="KW-0472">Membrane</keyword>
<protein>
    <submittedName>
        <fullName evidence="2">Uncharacterized protein</fullName>
    </submittedName>
</protein>
<organism evidence="2 3">
    <name type="scientific">Alienimonas californiensis</name>
    <dbReference type="NCBI Taxonomy" id="2527989"/>
    <lineage>
        <taxon>Bacteria</taxon>
        <taxon>Pseudomonadati</taxon>
        <taxon>Planctomycetota</taxon>
        <taxon>Planctomycetia</taxon>
        <taxon>Planctomycetales</taxon>
        <taxon>Planctomycetaceae</taxon>
        <taxon>Alienimonas</taxon>
    </lineage>
</organism>
<keyword evidence="1" id="KW-1133">Transmembrane helix</keyword>
<keyword evidence="1" id="KW-0812">Transmembrane</keyword>
<proteinExistence type="predicted"/>
<accession>A0A517P5R7</accession>
<gene>
    <name evidence="2" type="ORF">CA12_07980</name>
</gene>
<dbReference type="Proteomes" id="UP000318741">
    <property type="component" value="Chromosome"/>
</dbReference>
<feature type="transmembrane region" description="Helical" evidence="1">
    <location>
        <begin position="104"/>
        <end position="126"/>
    </location>
</feature>
<feature type="transmembrane region" description="Helical" evidence="1">
    <location>
        <begin position="73"/>
        <end position="92"/>
    </location>
</feature>
<evidence type="ECO:0000256" key="1">
    <source>
        <dbReference type="SAM" id="Phobius"/>
    </source>
</evidence>
<dbReference type="KEGG" id="acaf:CA12_07980"/>